<feature type="domain" description="Tip attachment protein J" evidence="2">
    <location>
        <begin position="331"/>
        <end position="496"/>
    </location>
</feature>
<dbReference type="EMBL" id="JWSY01000020">
    <property type="protein sequence ID" value="KIC56625.1"/>
    <property type="molecule type" value="Genomic_DNA"/>
</dbReference>
<keyword evidence="1" id="KW-0732">Signal</keyword>
<dbReference type="Pfam" id="PF13550">
    <property type="entry name" value="Phage-tail_3"/>
    <property type="match status" value="1"/>
</dbReference>
<dbReference type="InterPro" id="IPR032876">
    <property type="entry name" value="J_dom"/>
</dbReference>
<accession>A0A0B4CX37</accession>
<comment type="caution">
    <text evidence="3">The sequence shown here is derived from an EMBL/GenBank/DDBJ whole genome shotgun (WGS) entry which is preliminary data.</text>
</comment>
<proteinExistence type="predicted"/>
<dbReference type="AlphaFoldDB" id="A0A0B4CX37"/>
<evidence type="ECO:0000313" key="4">
    <source>
        <dbReference type="Proteomes" id="UP000031166"/>
    </source>
</evidence>
<organism evidence="3 4">
    <name type="scientific">Brevundimonas nasdae</name>
    <dbReference type="NCBI Taxonomy" id="172043"/>
    <lineage>
        <taxon>Bacteria</taxon>
        <taxon>Pseudomonadati</taxon>
        <taxon>Pseudomonadota</taxon>
        <taxon>Alphaproteobacteria</taxon>
        <taxon>Caulobacterales</taxon>
        <taxon>Caulobacteraceae</taxon>
        <taxon>Brevundimonas</taxon>
    </lineage>
</organism>
<sequence length="987" mass="105061">MRLKRFLMASALALSFVVSAPTVAKADPITAAIVTWAGFTAGTTAFAVATFVVNSALYAAGSWAVTKAAKALGLMKSNVAERQASVTTLSLGETPREAVVGIACVGGSLIDAWNHGGKYGTDYVTRRVAVADHVLDGVVGYYVDDTFYPFTTNGVQPGFNGALQLTFVNATRDGAAPPGYMLQAGVGLTSEDRCPSVAEVWITYKFDDQVWTRGHPGLKFVVRGLRTYDPRFDPQHGYTGPSPQTWEDVTTHRFSENAAVVRYNIQRGVFAVGRHGELQHLLIGRGLSADEAPAGRIIAAANVCDEIVNGRPRYTVGGAISSAQAHIEVEEMFAAATAGQIVQRDGGVEVEPGQAKAAVVTITDADLVAGEAISFDEFTPDTDGGRINTVIARYVEPSQIFKDHSGSVLRRQADIVEDGGPRELTLPLMLVTNREQADRCAEITRRGARLERRARIALVPMLLAGRASAELEDGDIVAWQSNRYHEGATVRYRIEAYGVDEGWRNTLQLREMASSVFGQEDPIEDQAAPPPPPAVIDALALDEVQVEPIILPGEKSVIPALRFFWEAPVDPAIQTIRAEVRIKGETDIAPTTIGNVNDGAAVVTAGVAPGRILQGRLVPVGPPHRPIMPSAWTDAATGELVAGDLAPGAPTAVLAAQHTDLIAAEMLRGALYRSYTDGLLHLDGQPVATLFQSLSDQVINELGSFAGTLNLLGAKNQAGTGFIIAADQVFLPATETGGQVTSLRGLQLTTANNAQSIQQLFTLTDGFAESKTLLVVNDVVTGIVNQNDGSIGSLKFQADVFAFVDPNGGSRVVPFSYGVDNILRLTNTIIHGDLIVTGSLTNKALVKNTITGLAVADTSGVVTLTGTTAKTVQSVWIEVKGEDTPVKLLFNGLVLMLHNASGSFNATFEFRRAPDGGQGISLRSRTVDATGDTYDAVAGSYVFTLNDVPGPGVWRYFVTARSTTNNMTVQQVTDPYMEAVEYRNNAA</sequence>
<evidence type="ECO:0000313" key="3">
    <source>
        <dbReference type="EMBL" id="KIC56625.1"/>
    </source>
</evidence>
<dbReference type="Proteomes" id="UP000031166">
    <property type="component" value="Unassembled WGS sequence"/>
</dbReference>
<reference evidence="3 4" key="1">
    <citation type="submission" date="2014-12" db="EMBL/GenBank/DDBJ databases">
        <title>Genome sequencing of Brevundimonas nasdae TPW30.</title>
        <authorList>
            <person name="Tan P.W."/>
            <person name="Chan K.-G."/>
        </authorList>
    </citation>
    <scope>NUCLEOTIDE SEQUENCE [LARGE SCALE GENOMIC DNA]</scope>
    <source>
        <strain evidence="3 4">TPW30</strain>
    </source>
</reference>
<dbReference type="STRING" id="172043.RM53_11205"/>
<protein>
    <recommendedName>
        <fullName evidence="2">Tip attachment protein J domain-containing protein</fullName>
    </recommendedName>
</protein>
<feature type="signal peptide" evidence="1">
    <location>
        <begin position="1"/>
        <end position="26"/>
    </location>
</feature>
<evidence type="ECO:0000256" key="1">
    <source>
        <dbReference type="SAM" id="SignalP"/>
    </source>
</evidence>
<evidence type="ECO:0000259" key="2">
    <source>
        <dbReference type="Pfam" id="PF13550"/>
    </source>
</evidence>
<feature type="chain" id="PRO_5002084945" description="Tip attachment protein J domain-containing protein" evidence="1">
    <location>
        <begin position="27"/>
        <end position="987"/>
    </location>
</feature>
<name>A0A0B4CX37_9CAUL</name>
<gene>
    <name evidence="3" type="ORF">RM53_11205</name>
</gene>